<evidence type="ECO:0000256" key="2">
    <source>
        <dbReference type="SAM" id="Phobius"/>
    </source>
</evidence>
<dbReference type="Proteomes" id="UP000799302">
    <property type="component" value="Unassembled WGS sequence"/>
</dbReference>
<feature type="transmembrane region" description="Helical" evidence="2">
    <location>
        <begin position="117"/>
        <end position="136"/>
    </location>
</feature>
<feature type="transmembrane region" description="Helical" evidence="2">
    <location>
        <begin position="53"/>
        <end position="73"/>
    </location>
</feature>
<feature type="region of interest" description="Disordered" evidence="1">
    <location>
        <begin position="433"/>
        <end position="474"/>
    </location>
</feature>
<reference evidence="3" key="1">
    <citation type="journal article" date="2020" name="Stud. Mycol.">
        <title>101 Dothideomycetes genomes: a test case for predicting lifestyles and emergence of pathogens.</title>
        <authorList>
            <person name="Haridas S."/>
            <person name="Albert R."/>
            <person name="Binder M."/>
            <person name="Bloem J."/>
            <person name="Labutti K."/>
            <person name="Salamov A."/>
            <person name="Andreopoulos B."/>
            <person name="Baker S."/>
            <person name="Barry K."/>
            <person name="Bills G."/>
            <person name="Bluhm B."/>
            <person name="Cannon C."/>
            <person name="Castanera R."/>
            <person name="Culley D."/>
            <person name="Daum C."/>
            <person name="Ezra D."/>
            <person name="Gonzalez J."/>
            <person name="Henrissat B."/>
            <person name="Kuo A."/>
            <person name="Liang C."/>
            <person name="Lipzen A."/>
            <person name="Lutzoni F."/>
            <person name="Magnuson J."/>
            <person name="Mondo S."/>
            <person name="Nolan M."/>
            <person name="Ohm R."/>
            <person name="Pangilinan J."/>
            <person name="Park H.-J."/>
            <person name="Ramirez L."/>
            <person name="Alfaro M."/>
            <person name="Sun H."/>
            <person name="Tritt A."/>
            <person name="Yoshinaga Y."/>
            <person name="Zwiers L.-H."/>
            <person name="Turgeon B."/>
            <person name="Goodwin S."/>
            <person name="Spatafora J."/>
            <person name="Crous P."/>
            <person name="Grigoriev I."/>
        </authorList>
    </citation>
    <scope>NUCLEOTIDE SEQUENCE</scope>
    <source>
        <strain evidence="3">CBS 115976</strain>
    </source>
</reference>
<organism evidence="3 4">
    <name type="scientific">Microthyrium microscopicum</name>
    <dbReference type="NCBI Taxonomy" id="703497"/>
    <lineage>
        <taxon>Eukaryota</taxon>
        <taxon>Fungi</taxon>
        <taxon>Dikarya</taxon>
        <taxon>Ascomycota</taxon>
        <taxon>Pezizomycotina</taxon>
        <taxon>Dothideomycetes</taxon>
        <taxon>Dothideomycetes incertae sedis</taxon>
        <taxon>Microthyriales</taxon>
        <taxon>Microthyriaceae</taxon>
        <taxon>Microthyrium</taxon>
    </lineage>
</organism>
<dbReference type="AlphaFoldDB" id="A0A6A6UPU6"/>
<feature type="transmembrane region" description="Helical" evidence="2">
    <location>
        <begin position="79"/>
        <end position="97"/>
    </location>
</feature>
<keyword evidence="4" id="KW-1185">Reference proteome</keyword>
<keyword evidence="2" id="KW-0812">Transmembrane</keyword>
<sequence>MSNLSQAVFLPAPWPISLTTFVVYAAVEVLLLSTSYVRKGSENVSVWPLQAMAAIRMTGAIFACVSDSTIPSIAAHQRYMLLMFTYLWDVGFLFLLLQQMTSFASVHRLNKDVRFQAVKYTGLAVGILVATVAHAGQGSNVTKSLAYSHNPHSSQLNLFSPSTIMGFLKVYWVLCVVAIVCQTPEMIYRLTFPRRWTKLGISTADLTQLIAFIISFPLLAIYFAFSFRRLWQQTAPSTLIFGTTQLLTDALITLIYAGLAFMTAQWDHWRQTEVEETREYLKSFWDNKLMDAISYAHSTNSSDLARPKPWILTQAEERFKMSAVSNHPKDQTMIQALLLLKKIAVVIAENVMLEPELRDSLWKKKQKRKVDIQATEQAAIKTFMDKFRPMTEDAASRLARDWTKVFSEARASLPATTRAADVRQFRVASLPPPIEHRHSDYRGERTGGSRPGSRVMSHLEHHRSSSTINSMARSGTTTPVFNHRNSGMLRSGASTPVFHHRNRTNVSIDRLSLSTLGRL</sequence>
<feature type="transmembrane region" description="Helical" evidence="2">
    <location>
        <begin position="209"/>
        <end position="227"/>
    </location>
</feature>
<evidence type="ECO:0000313" key="4">
    <source>
        <dbReference type="Proteomes" id="UP000799302"/>
    </source>
</evidence>
<protein>
    <submittedName>
        <fullName evidence="3">Uncharacterized protein</fullName>
    </submittedName>
</protein>
<name>A0A6A6UPU6_9PEZI</name>
<feature type="compositionally biased region" description="Polar residues" evidence="1">
    <location>
        <begin position="465"/>
        <end position="474"/>
    </location>
</feature>
<keyword evidence="2" id="KW-0472">Membrane</keyword>
<keyword evidence="2" id="KW-1133">Transmembrane helix</keyword>
<accession>A0A6A6UPU6</accession>
<proteinExistence type="predicted"/>
<gene>
    <name evidence="3" type="ORF">BT63DRAFT_7332</name>
</gene>
<evidence type="ECO:0000256" key="1">
    <source>
        <dbReference type="SAM" id="MobiDB-lite"/>
    </source>
</evidence>
<evidence type="ECO:0000313" key="3">
    <source>
        <dbReference type="EMBL" id="KAF2674309.1"/>
    </source>
</evidence>
<feature type="transmembrane region" description="Helical" evidence="2">
    <location>
        <begin position="239"/>
        <end position="261"/>
    </location>
</feature>
<feature type="transmembrane region" description="Helical" evidence="2">
    <location>
        <begin position="12"/>
        <end position="32"/>
    </location>
</feature>
<feature type="compositionally biased region" description="Basic and acidic residues" evidence="1">
    <location>
        <begin position="434"/>
        <end position="447"/>
    </location>
</feature>
<feature type="transmembrane region" description="Helical" evidence="2">
    <location>
        <begin position="170"/>
        <end position="188"/>
    </location>
</feature>
<dbReference type="EMBL" id="MU004230">
    <property type="protein sequence ID" value="KAF2674309.1"/>
    <property type="molecule type" value="Genomic_DNA"/>
</dbReference>